<evidence type="ECO:0000313" key="3">
    <source>
        <dbReference type="Proteomes" id="UP000095229"/>
    </source>
</evidence>
<dbReference type="EMBL" id="LSOG01000088">
    <property type="protein sequence ID" value="OEH45774.1"/>
    <property type="molecule type" value="Genomic_DNA"/>
</dbReference>
<evidence type="ECO:0000256" key="1">
    <source>
        <dbReference type="SAM" id="MobiDB-lite"/>
    </source>
</evidence>
<feature type="compositionally biased region" description="Basic and acidic residues" evidence="1">
    <location>
        <begin position="7"/>
        <end position="45"/>
    </location>
</feature>
<accession>A0A1E5JMP0</accession>
<evidence type="ECO:0000313" key="2">
    <source>
        <dbReference type="EMBL" id="OEH45774.1"/>
    </source>
</evidence>
<name>A0A1E5JMP0_9GAMM</name>
<dbReference type="AlphaFoldDB" id="A0A1E5JMP0"/>
<reference evidence="2 3" key="1">
    <citation type="submission" date="2016-02" db="EMBL/GenBank/DDBJ databases">
        <title>Secondary metabolites in Legionella.</title>
        <authorList>
            <person name="Tobias N.J."/>
            <person name="Bode H.B."/>
        </authorList>
    </citation>
    <scope>NUCLEOTIDE SEQUENCE [LARGE SCALE GENOMIC DNA]</scope>
    <source>
        <strain evidence="2 3">DSM 19216</strain>
    </source>
</reference>
<feature type="region of interest" description="Disordered" evidence="1">
    <location>
        <begin position="1"/>
        <end position="45"/>
    </location>
</feature>
<comment type="caution">
    <text evidence="2">The sequence shown here is derived from an EMBL/GenBank/DDBJ whole genome shotgun (WGS) entry which is preliminary data.</text>
</comment>
<proteinExistence type="predicted"/>
<protein>
    <submittedName>
        <fullName evidence="2">Uncharacterized protein</fullName>
    </submittedName>
</protein>
<keyword evidence="3" id="KW-1185">Reference proteome</keyword>
<sequence length="45" mass="5449">MSKHNKFKNESQDARRHDQQHSTHPDKIKHPQEKSKLEPHSHKKK</sequence>
<dbReference type="RefSeq" id="WP_165482424.1">
    <property type="nucleotide sequence ID" value="NZ_CAAAIE010000001.1"/>
</dbReference>
<organism evidence="2 3">
    <name type="scientific">Legionella parisiensis</name>
    <dbReference type="NCBI Taxonomy" id="45071"/>
    <lineage>
        <taxon>Bacteria</taxon>
        <taxon>Pseudomonadati</taxon>
        <taxon>Pseudomonadota</taxon>
        <taxon>Gammaproteobacteria</taxon>
        <taxon>Legionellales</taxon>
        <taxon>Legionellaceae</taxon>
        <taxon>Legionella</taxon>
    </lineage>
</organism>
<dbReference type="Proteomes" id="UP000095229">
    <property type="component" value="Unassembled WGS sequence"/>
</dbReference>
<gene>
    <name evidence="2" type="ORF">lpari_03287</name>
</gene>